<dbReference type="GO" id="GO:0000049">
    <property type="term" value="F:tRNA binding"/>
    <property type="evidence" value="ECO:0007669"/>
    <property type="project" value="UniProtKB-UniRule"/>
</dbReference>
<evidence type="ECO:0000256" key="4">
    <source>
        <dbReference type="ARBA" id="ARBA00022884"/>
    </source>
</evidence>
<evidence type="ECO:0000256" key="6">
    <source>
        <dbReference type="ARBA" id="ARBA00048707"/>
    </source>
</evidence>
<dbReference type="HAMAP" id="MF_00083">
    <property type="entry name" value="Pept_tRNA_hydro_bact"/>
    <property type="match status" value="1"/>
</dbReference>
<dbReference type="GO" id="GO:0004045">
    <property type="term" value="F:peptidyl-tRNA hydrolase activity"/>
    <property type="evidence" value="ECO:0007669"/>
    <property type="project" value="UniProtKB-UniRule"/>
</dbReference>
<reference evidence="11 12" key="1">
    <citation type="submission" date="2019-01" db="EMBL/GenBank/DDBJ databases">
        <title>Genome sequences of Streptomyces and Rhizobium isolates collected from root and soil.</title>
        <authorList>
            <person name="Chhettri S."/>
            <person name="Sevigny J.L."/>
            <person name="Sen A."/>
            <person name="Ennis N."/>
            <person name="Tisa L."/>
        </authorList>
    </citation>
    <scope>NUCLEOTIDE SEQUENCE [LARGE SCALE GENOMIC DNA]</scope>
    <source>
        <strain evidence="11 12">San01</strain>
    </source>
</reference>
<dbReference type="InterPro" id="IPR018171">
    <property type="entry name" value="Pept_tRNA_hydro_CS"/>
</dbReference>
<dbReference type="PROSITE" id="PS01195">
    <property type="entry name" value="PEPT_TRNA_HYDROL_1"/>
    <property type="match status" value="1"/>
</dbReference>
<dbReference type="RefSeq" id="WP_127831853.1">
    <property type="nucleotide sequence ID" value="NZ_RZYA01000020.1"/>
</dbReference>
<dbReference type="PANTHER" id="PTHR17224:SF1">
    <property type="entry name" value="PEPTIDYL-TRNA HYDROLASE"/>
    <property type="match status" value="1"/>
</dbReference>
<proteinExistence type="inferred from homology"/>
<dbReference type="GO" id="GO:0005737">
    <property type="term" value="C:cytoplasm"/>
    <property type="evidence" value="ECO:0007669"/>
    <property type="project" value="UniProtKB-SubCell"/>
</dbReference>
<dbReference type="PROSITE" id="PS01196">
    <property type="entry name" value="PEPT_TRNA_HYDROL_2"/>
    <property type="match status" value="1"/>
</dbReference>
<dbReference type="InterPro" id="IPR036416">
    <property type="entry name" value="Pept_tRNA_hydro_sf"/>
</dbReference>
<comment type="catalytic activity">
    <reaction evidence="6 8 9">
        <text>an N-acyl-L-alpha-aminoacyl-tRNA + H2O = an N-acyl-L-amino acid + a tRNA + H(+)</text>
        <dbReference type="Rhea" id="RHEA:54448"/>
        <dbReference type="Rhea" id="RHEA-COMP:10123"/>
        <dbReference type="Rhea" id="RHEA-COMP:13883"/>
        <dbReference type="ChEBI" id="CHEBI:15377"/>
        <dbReference type="ChEBI" id="CHEBI:15378"/>
        <dbReference type="ChEBI" id="CHEBI:59874"/>
        <dbReference type="ChEBI" id="CHEBI:78442"/>
        <dbReference type="ChEBI" id="CHEBI:138191"/>
        <dbReference type="EC" id="3.1.1.29"/>
    </reaction>
</comment>
<evidence type="ECO:0000256" key="1">
    <source>
        <dbReference type="ARBA" id="ARBA00013260"/>
    </source>
</evidence>
<dbReference type="Proteomes" id="UP000283128">
    <property type="component" value="Unassembled WGS sequence"/>
</dbReference>
<comment type="function">
    <text evidence="8">Hydrolyzes ribosome-free peptidyl-tRNAs (with 1 or more amino acids incorporated), which drop off the ribosome during protein synthesis, or as a result of ribosome stalling.</text>
</comment>
<comment type="subunit">
    <text evidence="8">Monomer.</text>
</comment>
<dbReference type="PANTHER" id="PTHR17224">
    <property type="entry name" value="PEPTIDYL-TRNA HYDROLASE"/>
    <property type="match status" value="1"/>
</dbReference>
<dbReference type="GO" id="GO:0072344">
    <property type="term" value="P:rescue of stalled ribosome"/>
    <property type="evidence" value="ECO:0007669"/>
    <property type="project" value="UniProtKB-UniRule"/>
</dbReference>
<sequence>MTTDATAPWLIVGLGNPGPEYAMNRHNVGFMVADLLAERIGGKFKRAGKAQAQVLEGRIGAPGPQNRRVILAKPMSFMNVSGGPVTGLRDFYKVPVGNIVAIHDELDIDYGTMRLKLGGGDNGHNGLKSITKSLGPDYHRVRFGIGRPPGRMQVADFVLKDFSSTERKELDYLVDRAADSVECLVTEGLERAQSAYNS</sequence>
<organism evidence="11 12">
    <name type="scientific">Streptomyces antnestii</name>
    <dbReference type="NCBI Taxonomy" id="2494256"/>
    <lineage>
        <taxon>Bacteria</taxon>
        <taxon>Bacillati</taxon>
        <taxon>Actinomycetota</taxon>
        <taxon>Actinomycetes</taxon>
        <taxon>Kitasatosporales</taxon>
        <taxon>Streptomycetaceae</taxon>
        <taxon>Streptomyces</taxon>
    </lineage>
</organism>
<dbReference type="EMBL" id="RZYA01000020">
    <property type="protein sequence ID" value="RVU18620.1"/>
    <property type="molecule type" value="Genomic_DNA"/>
</dbReference>
<feature type="site" description="Discriminates between blocked and unblocked aminoacyl-tRNA" evidence="8">
    <location>
        <position position="16"/>
    </location>
</feature>
<evidence type="ECO:0000256" key="5">
    <source>
        <dbReference type="ARBA" id="ARBA00038063"/>
    </source>
</evidence>
<dbReference type="InterPro" id="IPR001328">
    <property type="entry name" value="Pept_tRNA_hydro"/>
</dbReference>
<keyword evidence="8" id="KW-0963">Cytoplasm</keyword>
<dbReference type="Pfam" id="PF01195">
    <property type="entry name" value="Pept_tRNA_hydro"/>
    <property type="match status" value="1"/>
</dbReference>
<dbReference type="CDD" id="cd00462">
    <property type="entry name" value="PTH"/>
    <property type="match status" value="1"/>
</dbReference>
<feature type="binding site" evidence="8">
    <location>
        <position position="77"/>
    </location>
    <ligand>
        <name>tRNA</name>
        <dbReference type="ChEBI" id="CHEBI:17843"/>
    </ligand>
</feature>
<gene>
    <name evidence="8" type="primary">pth</name>
    <name evidence="11" type="ORF">EOT10_31885</name>
</gene>
<keyword evidence="3 8" id="KW-0378">Hydrolase</keyword>
<comment type="caution">
    <text evidence="11">The sequence shown here is derived from an EMBL/GenBank/DDBJ whole genome shotgun (WGS) entry which is preliminary data.</text>
</comment>
<feature type="site" description="Stabilizes the basic form of H active site to accept a proton" evidence="8">
    <location>
        <position position="104"/>
    </location>
</feature>
<comment type="function">
    <text evidence="8">Catalyzes the release of premature peptidyl moieties from peptidyl-tRNA molecules trapped in stalled 50S ribosomal subunits, and thus maintains levels of free tRNAs and 50S ribosomes.</text>
</comment>
<evidence type="ECO:0000256" key="8">
    <source>
        <dbReference type="HAMAP-Rule" id="MF_00083"/>
    </source>
</evidence>
<keyword evidence="2 8" id="KW-0820">tRNA-binding</keyword>
<protein>
    <recommendedName>
        <fullName evidence="7 8">Peptidyl-tRNA hydrolase</fullName>
        <shortName evidence="8">Pth</shortName>
        <ecNumber evidence="1 8">3.1.1.29</ecNumber>
    </recommendedName>
</protein>
<evidence type="ECO:0000256" key="3">
    <source>
        <dbReference type="ARBA" id="ARBA00022801"/>
    </source>
</evidence>
<dbReference type="FunFam" id="3.40.50.1470:FF:000001">
    <property type="entry name" value="Peptidyl-tRNA hydrolase"/>
    <property type="match status" value="1"/>
</dbReference>
<dbReference type="SUPFAM" id="SSF53178">
    <property type="entry name" value="Peptidyl-tRNA hydrolase-like"/>
    <property type="match status" value="1"/>
</dbReference>
<evidence type="ECO:0000256" key="7">
    <source>
        <dbReference type="ARBA" id="ARBA00050038"/>
    </source>
</evidence>
<name>A0A437P8I0_9ACTN</name>
<feature type="active site" description="Proton acceptor" evidence="8">
    <location>
        <position position="26"/>
    </location>
</feature>
<dbReference type="NCBIfam" id="TIGR00447">
    <property type="entry name" value="pth"/>
    <property type="match status" value="1"/>
</dbReference>
<feature type="binding site" evidence="8">
    <location>
        <position position="125"/>
    </location>
    <ligand>
        <name>tRNA</name>
        <dbReference type="ChEBI" id="CHEBI:17843"/>
    </ligand>
</feature>
<evidence type="ECO:0000313" key="11">
    <source>
        <dbReference type="EMBL" id="RVU18620.1"/>
    </source>
</evidence>
<keyword evidence="12" id="KW-1185">Reference proteome</keyword>
<evidence type="ECO:0000313" key="12">
    <source>
        <dbReference type="Proteomes" id="UP000283128"/>
    </source>
</evidence>
<evidence type="ECO:0000256" key="9">
    <source>
        <dbReference type="RuleBase" id="RU000673"/>
    </source>
</evidence>
<evidence type="ECO:0000256" key="2">
    <source>
        <dbReference type="ARBA" id="ARBA00022555"/>
    </source>
</evidence>
<dbReference type="AlphaFoldDB" id="A0A437P8I0"/>
<dbReference type="Gene3D" id="3.40.50.1470">
    <property type="entry name" value="Peptidyl-tRNA hydrolase"/>
    <property type="match status" value="1"/>
</dbReference>
<comment type="subcellular location">
    <subcellularLocation>
        <location evidence="8">Cytoplasm</location>
    </subcellularLocation>
</comment>
<feature type="binding site" evidence="8">
    <location>
        <position position="79"/>
    </location>
    <ligand>
        <name>tRNA</name>
        <dbReference type="ChEBI" id="CHEBI:17843"/>
    </ligand>
</feature>
<dbReference type="OrthoDB" id="9800507at2"/>
<feature type="binding site" evidence="8">
    <location>
        <position position="21"/>
    </location>
    <ligand>
        <name>tRNA</name>
        <dbReference type="ChEBI" id="CHEBI:17843"/>
    </ligand>
</feature>
<evidence type="ECO:0000256" key="10">
    <source>
        <dbReference type="RuleBase" id="RU004320"/>
    </source>
</evidence>
<dbReference type="GO" id="GO:0006515">
    <property type="term" value="P:protein quality control for misfolded or incompletely synthesized proteins"/>
    <property type="evidence" value="ECO:0007669"/>
    <property type="project" value="UniProtKB-UniRule"/>
</dbReference>
<keyword evidence="4 8" id="KW-0694">RNA-binding</keyword>
<comment type="similarity">
    <text evidence="5 8 10">Belongs to the PTH family.</text>
</comment>
<dbReference type="EC" id="3.1.1.29" evidence="1 8"/>
<accession>A0A437P8I0</accession>